<evidence type="ECO:0000313" key="5">
    <source>
        <dbReference type="Proteomes" id="UP000309788"/>
    </source>
</evidence>
<reference evidence="4 5" key="1">
    <citation type="submission" date="2019-05" db="EMBL/GenBank/DDBJ databases">
        <authorList>
            <person name="Qu J.-H."/>
        </authorList>
    </citation>
    <scope>NUCLEOTIDE SEQUENCE [LARGE SCALE GENOMIC DNA]</scope>
    <source>
        <strain evidence="4 5">Z12</strain>
    </source>
</reference>
<feature type="domain" description="DUF3298" evidence="2">
    <location>
        <begin position="194"/>
        <end position="261"/>
    </location>
</feature>
<feature type="chain" id="PRO_5024371805" evidence="1">
    <location>
        <begin position="28"/>
        <end position="273"/>
    </location>
</feature>
<keyword evidence="5" id="KW-1185">Reference proteome</keyword>
<keyword evidence="1" id="KW-0732">Signal</keyword>
<dbReference type="EMBL" id="VCEI01000025">
    <property type="protein sequence ID" value="TLU91925.1"/>
    <property type="molecule type" value="Genomic_DNA"/>
</dbReference>
<protein>
    <submittedName>
        <fullName evidence="4">DUF3298 and DUF4163 domain-containing protein</fullName>
    </submittedName>
</protein>
<evidence type="ECO:0000313" key="4">
    <source>
        <dbReference type="EMBL" id="TLU91925.1"/>
    </source>
</evidence>
<feature type="domain" description="Deacetylase PdaC" evidence="3">
    <location>
        <begin position="71"/>
        <end position="165"/>
    </location>
</feature>
<accession>A0A5R9KAY3</accession>
<dbReference type="InterPro" id="IPR025303">
    <property type="entry name" value="PdaC"/>
</dbReference>
<evidence type="ECO:0000256" key="1">
    <source>
        <dbReference type="SAM" id="SignalP"/>
    </source>
</evidence>
<name>A0A5R9KAY3_9BACT</name>
<gene>
    <name evidence="4" type="ORF">FEM55_14245</name>
</gene>
<evidence type="ECO:0000259" key="3">
    <source>
        <dbReference type="Pfam" id="PF13739"/>
    </source>
</evidence>
<feature type="signal peptide" evidence="1">
    <location>
        <begin position="1"/>
        <end position="27"/>
    </location>
</feature>
<proteinExistence type="predicted"/>
<organism evidence="4 5">
    <name type="scientific">Dyadobacter sediminis</name>
    <dbReference type="NCBI Taxonomy" id="1493691"/>
    <lineage>
        <taxon>Bacteria</taxon>
        <taxon>Pseudomonadati</taxon>
        <taxon>Bacteroidota</taxon>
        <taxon>Cytophagia</taxon>
        <taxon>Cytophagales</taxon>
        <taxon>Spirosomataceae</taxon>
        <taxon>Dyadobacter</taxon>
    </lineage>
</organism>
<dbReference type="Proteomes" id="UP000309788">
    <property type="component" value="Unassembled WGS sequence"/>
</dbReference>
<dbReference type="Gene3D" id="3.90.640.20">
    <property type="entry name" value="Heat-shock cognate protein, ATPase"/>
    <property type="match status" value="1"/>
</dbReference>
<comment type="caution">
    <text evidence="4">The sequence shown here is derived from an EMBL/GenBank/DDBJ whole genome shotgun (WGS) entry which is preliminary data.</text>
</comment>
<evidence type="ECO:0000259" key="2">
    <source>
        <dbReference type="Pfam" id="PF11738"/>
    </source>
</evidence>
<dbReference type="Gene3D" id="3.30.565.40">
    <property type="entry name" value="Fervidobacterium nodosum Rt17-B1 like"/>
    <property type="match status" value="1"/>
</dbReference>
<sequence length="273" mass="30430">MKIMRIAAGCTLLLFAVWFTGCGTSGNADKKAEPDAVHGKIVRSSYGKCDTVSGTGVSLKISLWTPSGSNSVTETINNMLTVKSLQRINSYLDSTTLASMPSASGSIDDAFKLFQKNYNDFKKDFPDAPGCWEVELKGDTVMTTPKVLQYRLDHYAFTGGAHPNSFRSFHIFDRTTGKETDIKKCVTDSVSFLKLVEKHFRKTENIAPDMDLEKAGYFLLDHTFSIPVSHALTREGILFYYNPYEIAAYARGAIQFVIPYSELENVIDENVFF</sequence>
<dbReference type="OrthoDB" id="594879at2"/>
<dbReference type="RefSeq" id="WP_138282034.1">
    <property type="nucleotide sequence ID" value="NZ_BMGE01000003.1"/>
</dbReference>
<dbReference type="AlphaFoldDB" id="A0A5R9KAY3"/>
<dbReference type="InterPro" id="IPR037126">
    <property type="entry name" value="PdaC/RsiV-like_sf"/>
</dbReference>
<dbReference type="InterPro" id="IPR021729">
    <property type="entry name" value="DUF3298"/>
</dbReference>
<dbReference type="PROSITE" id="PS51257">
    <property type="entry name" value="PROKAR_LIPOPROTEIN"/>
    <property type="match status" value="1"/>
</dbReference>
<dbReference type="Pfam" id="PF11738">
    <property type="entry name" value="DUF3298"/>
    <property type="match status" value="1"/>
</dbReference>
<dbReference type="Pfam" id="PF13739">
    <property type="entry name" value="PdaC"/>
    <property type="match status" value="1"/>
</dbReference>